<organism evidence="1 2">
    <name type="scientific">Gulo gulo</name>
    <name type="common">Wolverine</name>
    <name type="synonym">Gluton</name>
    <dbReference type="NCBI Taxonomy" id="48420"/>
    <lineage>
        <taxon>Eukaryota</taxon>
        <taxon>Metazoa</taxon>
        <taxon>Chordata</taxon>
        <taxon>Craniata</taxon>
        <taxon>Vertebrata</taxon>
        <taxon>Euteleostomi</taxon>
        <taxon>Mammalia</taxon>
        <taxon>Eutheria</taxon>
        <taxon>Laurasiatheria</taxon>
        <taxon>Carnivora</taxon>
        <taxon>Caniformia</taxon>
        <taxon>Musteloidea</taxon>
        <taxon>Mustelidae</taxon>
        <taxon>Guloninae</taxon>
        <taxon>Gulo</taxon>
    </lineage>
</organism>
<protein>
    <submittedName>
        <fullName evidence="1">Uncharacterized protein</fullName>
    </submittedName>
</protein>
<evidence type="ECO:0000313" key="2">
    <source>
        <dbReference type="Proteomes" id="UP000269945"/>
    </source>
</evidence>
<gene>
    <name evidence="1" type="ORF">BN2614_LOCUS8</name>
</gene>
<feature type="non-terminal residue" evidence="1">
    <location>
        <position position="1"/>
    </location>
</feature>
<comment type="caution">
    <text evidence="1">The sequence shown here is derived from an EMBL/GenBank/DDBJ whole genome shotgun (WGS) entry which is preliminary data.</text>
</comment>
<name>A0A9X9LGJ1_GULGU</name>
<reference evidence="1 2" key="1">
    <citation type="submission" date="2018-10" db="EMBL/GenBank/DDBJ databases">
        <authorList>
            <person name="Ekblom R."/>
            <person name="Jareborg N."/>
        </authorList>
    </citation>
    <scope>NUCLEOTIDE SEQUENCE [LARGE SCALE GENOMIC DNA]</scope>
    <source>
        <tissue evidence="1">Muscle</tissue>
    </source>
</reference>
<dbReference type="AlphaFoldDB" id="A0A9X9LGJ1"/>
<keyword evidence="2" id="KW-1185">Reference proteome</keyword>
<accession>A0A9X9LGJ1</accession>
<sequence length="84" mass="9984">LFLHLHHCQFLAFWVLPPRCQNSGSFFCLHGYLNERSHSAFLYPLSYSPHHYHHLTLASVCVWRHPQFQNHWQVPSEAPHSQSH</sequence>
<proteinExistence type="predicted"/>
<dbReference type="EMBL" id="CYRY02002903">
    <property type="protein sequence ID" value="VCW67601.1"/>
    <property type="molecule type" value="Genomic_DNA"/>
</dbReference>
<dbReference type="Proteomes" id="UP000269945">
    <property type="component" value="Unassembled WGS sequence"/>
</dbReference>
<evidence type="ECO:0000313" key="1">
    <source>
        <dbReference type="EMBL" id="VCW67601.1"/>
    </source>
</evidence>